<evidence type="ECO:0000313" key="19">
    <source>
        <dbReference type="Proteomes" id="UP000178622"/>
    </source>
</evidence>
<dbReference type="AlphaFoldDB" id="A0A1E8GQH2"/>
<evidence type="ECO:0000256" key="5">
    <source>
        <dbReference type="ARBA" id="ARBA00022960"/>
    </source>
</evidence>
<dbReference type="GO" id="GO:0005886">
    <property type="term" value="C:plasma membrane"/>
    <property type="evidence" value="ECO:0007669"/>
    <property type="project" value="TreeGrafter"/>
</dbReference>
<dbReference type="OrthoDB" id="9812661at2"/>
<keyword evidence="18" id="KW-0132">Cell division</keyword>
<accession>A0A1E8GQH2</accession>
<comment type="catalytic activity">
    <reaction evidence="15">
        <text>[GlcNAc-(1-&gt;4)-Mur2Ac(oyl-L-Ala-gamma-D-Glu-L-Lys-D-Ala-D-Ala)](n)-di-trans,octa-cis-undecaprenyl diphosphate + beta-D-GlcNAc-(1-&gt;4)-Mur2Ac(oyl-L-Ala-gamma-D-Glu-L-Lys-D-Ala-D-Ala)-di-trans,octa-cis-undecaprenyl diphosphate = [GlcNAc-(1-&gt;4)-Mur2Ac(oyl-L-Ala-gamma-D-Glu-L-Lys-D-Ala-D-Ala)](n+1)-di-trans,octa-cis-undecaprenyl diphosphate + di-trans,octa-cis-undecaprenyl diphosphate + H(+)</text>
        <dbReference type="Rhea" id="RHEA:23708"/>
        <dbReference type="Rhea" id="RHEA-COMP:9602"/>
        <dbReference type="Rhea" id="RHEA-COMP:9603"/>
        <dbReference type="ChEBI" id="CHEBI:15378"/>
        <dbReference type="ChEBI" id="CHEBI:58405"/>
        <dbReference type="ChEBI" id="CHEBI:60033"/>
        <dbReference type="ChEBI" id="CHEBI:78435"/>
        <dbReference type="EC" id="2.4.99.28"/>
    </reaction>
</comment>
<feature type="transmembrane region" description="Helical" evidence="17">
    <location>
        <begin position="196"/>
        <end position="215"/>
    </location>
</feature>
<dbReference type="GO" id="GO:0008360">
    <property type="term" value="P:regulation of cell shape"/>
    <property type="evidence" value="ECO:0007669"/>
    <property type="project" value="UniProtKB-KW"/>
</dbReference>
<keyword evidence="8 17" id="KW-0472">Membrane</keyword>
<comment type="caution">
    <text evidence="18">The sequence shown here is derived from an EMBL/GenBank/DDBJ whole genome shotgun (WGS) entry which is preliminary data.</text>
</comment>
<dbReference type="GO" id="GO:0009252">
    <property type="term" value="P:peptidoglycan biosynthetic process"/>
    <property type="evidence" value="ECO:0007669"/>
    <property type="project" value="UniProtKB-KW"/>
</dbReference>
<gene>
    <name evidence="18" type="ORF">BG261_01025</name>
</gene>
<keyword evidence="19" id="KW-1185">Reference proteome</keyword>
<evidence type="ECO:0000256" key="4">
    <source>
        <dbReference type="ARBA" id="ARBA00022692"/>
    </source>
</evidence>
<evidence type="ECO:0000313" key="18">
    <source>
        <dbReference type="EMBL" id="OFI50492.1"/>
    </source>
</evidence>
<dbReference type="GO" id="GO:0008955">
    <property type="term" value="F:peptidoglycan glycosyltransferase activity"/>
    <property type="evidence" value="ECO:0007669"/>
    <property type="project" value="UniProtKB-EC"/>
</dbReference>
<dbReference type="EC" id="2.4.99.28" evidence="14"/>
<dbReference type="PANTHER" id="PTHR30474">
    <property type="entry name" value="CELL CYCLE PROTEIN"/>
    <property type="match status" value="1"/>
</dbReference>
<keyword evidence="7 17" id="KW-1133">Transmembrane helix</keyword>
<evidence type="ECO:0000256" key="11">
    <source>
        <dbReference type="ARBA" id="ARBA00038053"/>
    </source>
</evidence>
<evidence type="ECO:0000256" key="10">
    <source>
        <dbReference type="ARBA" id="ARBA00033270"/>
    </source>
</evidence>
<evidence type="ECO:0000256" key="7">
    <source>
        <dbReference type="ARBA" id="ARBA00022989"/>
    </source>
</evidence>
<keyword evidence="5" id="KW-0133">Cell shape</keyword>
<evidence type="ECO:0000256" key="1">
    <source>
        <dbReference type="ARBA" id="ARBA00004141"/>
    </source>
</evidence>
<proteinExistence type="inferred from homology"/>
<evidence type="ECO:0000256" key="9">
    <source>
        <dbReference type="ARBA" id="ARBA00032370"/>
    </source>
</evidence>
<dbReference type="Pfam" id="PF01098">
    <property type="entry name" value="FTSW_RODA_SPOVE"/>
    <property type="match status" value="1"/>
</dbReference>
<comment type="subcellular location">
    <subcellularLocation>
        <location evidence="1">Membrane</location>
        <topology evidence="1">Multi-pass membrane protein</topology>
    </subcellularLocation>
</comment>
<reference evidence="19" key="1">
    <citation type="submission" date="2016-09" db="EMBL/GenBank/DDBJ databases">
        <title>Draft genome sequence of a novel species of the family Streptococcaceae isolated from flowers.</title>
        <authorList>
            <person name="Chuah L.-O."/>
            <person name="Yap K.-P."/>
            <person name="Thong K.L."/>
            <person name="Liong M.T."/>
            <person name="Ahmad R."/>
            <person name="Rusul G."/>
        </authorList>
    </citation>
    <scope>NUCLEOTIDE SEQUENCE [LARGE SCALE GENOMIC DNA]</scope>
    <source>
        <strain evidence="19">DF1</strain>
    </source>
</reference>
<feature type="transmembrane region" description="Helical" evidence="17">
    <location>
        <begin position="12"/>
        <end position="31"/>
    </location>
</feature>
<comment type="similarity">
    <text evidence="11">Belongs to the SEDS family. FtsW subfamily.</text>
</comment>
<name>A0A1E8GQH2_9LACT</name>
<dbReference type="Proteomes" id="UP000178622">
    <property type="component" value="Unassembled WGS sequence"/>
</dbReference>
<evidence type="ECO:0000256" key="2">
    <source>
        <dbReference type="ARBA" id="ARBA00022676"/>
    </source>
</evidence>
<dbReference type="GO" id="GO:0015648">
    <property type="term" value="F:lipid-linked peptidoglycan transporter activity"/>
    <property type="evidence" value="ECO:0007669"/>
    <property type="project" value="TreeGrafter"/>
</dbReference>
<dbReference type="PANTHER" id="PTHR30474:SF2">
    <property type="entry name" value="PEPTIDOGLYCAN GLYCOSYLTRANSFERASE FTSW-RELATED"/>
    <property type="match status" value="1"/>
</dbReference>
<dbReference type="STRING" id="1859473.BG261_01025"/>
<dbReference type="InterPro" id="IPR018365">
    <property type="entry name" value="Cell_cycle_FtsW-rel_CS"/>
</dbReference>
<keyword evidence="6" id="KW-0573">Peptidoglycan synthesis</keyword>
<feature type="transmembrane region" description="Helical" evidence="17">
    <location>
        <begin position="284"/>
        <end position="310"/>
    </location>
</feature>
<dbReference type="RefSeq" id="WP_070791330.1">
    <property type="nucleotide sequence ID" value="NZ_MKIR01000001.1"/>
</dbReference>
<dbReference type="PROSITE" id="PS00428">
    <property type="entry name" value="FTSW_RODA_SPOVE"/>
    <property type="match status" value="1"/>
</dbReference>
<evidence type="ECO:0000256" key="15">
    <source>
        <dbReference type="ARBA" id="ARBA00049902"/>
    </source>
</evidence>
<feature type="transmembrane region" description="Helical" evidence="17">
    <location>
        <begin position="322"/>
        <end position="343"/>
    </location>
</feature>
<evidence type="ECO:0000256" key="14">
    <source>
        <dbReference type="ARBA" id="ARBA00044770"/>
    </source>
</evidence>
<sequence length="407" mass="45148">MKTVLKKINFLDYTILIPYLVLSILGLVIVYSTTTPIQIEAGLNPIAKVRSQVVFWIASLVVIWILYHMKLSFLRNRRLIKWIMWMEIILLFIARFLAPTVNGAHGWIGVGSFSVQPVEYLKILIIWQLAAALAKNQDRIRKNDLQGSFYGWSGQFIISAALVAAMPDMGNLLIILGVVAIMIFSSGVSRGWFNTALGIGAVSFIMFDIIVNITGGKIFGGPLARFNYINKRFVAYINPFTDVTGDGHQMANSYYAISNGGWFGRGLGNSIQKKGYLPEAHTDFVFSIVIEELGLIMSLFILALLFFLILRMMMVGIKAKDPFNSIMCIGVSGLFLMQVFVNLGGLAGLIPETGVTFPFLSQGGNSLLILSIGVGFVLNISADEKRREMVELSEQNEFKAELEAEMN</sequence>
<dbReference type="GO" id="GO:0032153">
    <property type="term" value="C:cell division site"/>
    <property type="evidence" value="ECO:0007669"/>
    <property type="project" value="TreeGrafter"/>
</dbReference>
<keyword evidence="3" id="KW-0808">Transferase</keyword>
<dbReference type="InterPro" id="IPR001182">
    <property type="entry name" value="FtsW/RodA"/>
</dbReference>
<evidence type="ECO:0000256" key="3">
    <source>
        <dbReference type="ARBA" id="ARBA00022679"/>
    </source>
</evidence>
<dbReference type="GO" id="GO:0051301">
    <property type="term" value="P:cell division"/>
    <property type="evidence" value="ECO:0007669"/>
    <property type="project" value="UniProtKB-KW"/>
</dbReference>
<feature type="transmembrane region" description="Helical" evidence="17">
    <location>
        <begin position="363"/>
        <end position="382"/>
    </location>
</feature>
<evidence type="ECO:0000256" key="16">
    <source>
        <dbReference type="ARBA" id="ARBA00049966"/>
    </source>
</evidence>
<evidence type="ECO:0000256" key="13">
    <source>
        <dbReference type="ARBA" id="ARBA00041418"/>
    </source>
</evidence>
<evidence type="ECO:0000256" key="6">
    <source>
        <dbReference type="ARBA" id="ARBA00022984"/>
    </source>
</evidence>
<organism evidence="18 19">
    <name type="scientific">Floricoccus tropicus</name>
    <dbReference type="NCBI Taxonomy" id="1859473"/>
    <lineage>
        <taxon>Bacteria</taxon>
        <taxon>Bacillati</taxon>
        <taxon>Bacillota</taxon>
        <taxon>Bacilli</taxon>
        <taxon>Lactobacillales</taxon>
        <taxon>Streptococcaceae</taxon>
        <taxon>Floricoccus</taxon>
    </lineage>
</organism>
<feature type="transmembrane region" description="Helical" evidence="17">
    <location>
        <begin position="51"/>
        <end position="67"/>
    </location>
</feature>
<evidence type="ECO:0000256" key="17">
    <source>
        <dbReference type="SAM" id="Phobius"/>
    </source>
</evidence>
<comment type="function">
    <text evidence="16">Peptidoglycan polymerase that is essential for cell division.</text>
</comment>
<keyword evidence="2" id="KW-0328">Glycosyltransferase</keyword>
<dbReference type="EMBL" id="MKIR01000001">
    <property type="protein sequence ID" value="OFI50492.1"/>
    <property type="molecule type" value="Genomic_DNA"/>
</dbReference>
<keyword evidence="18" id="KW-0131">Cell cycle</keyword>
<evidence type="ECO:0000256" key="8">
    <source>
        <dbReference type="ARBA" id="ARBA00023136"/>
    </source>
</evidence>
<protein>
    <recommendedName>
        <fullName evidence="12">Probable peptidoglycan glycosyltransferase FtsW</fullName>
        <ecNumber evidence="14">2.4.99.28</ecNumber>
    </recommendedName>
    <alternativeName>
        <fullName evidence="13">Cell division protein FtsW</fullName>
    </alternativeName>
    <alternativeName>
        <fullName evidence="10">Cell wall polymerase</fullName>
    </alternativeName>
    <alternativeName>
        <fullName evidence="9">Peptidoglycan polymerase</fullName>
    </alternativeName>
</protein>
<evidence type="ECO:0000256" key="12">
    <source>
        <dbReference type="ARBA" id="ARBA00041185"/>
    </source>
</evidence>
<keyword evidence="4 17" id="KW-0812">Transmembrane</keyword>